<organism evidence="3 4">
    <name type="scientific">Streptomyces tauricus</name>
    <dbReference type="NCBI Taxonomy" id="68274"/>
    <lineage>
        <taxon>Bacteria</taxon>
        <taxon>Bacillati</taxon>
        <taxon>Actinomycetota</taxon>
        <taxon>Actinomycetes</taxon>
        <taxon>Kitasatosporales</taxon>
        <taxon>Streptomycetaceae</taxon>
        <taxon>Streptomyces</taxon>
        <taxon>Streptomyces aurantiacus group</taxon>
    </lineage>
</organism>
<accession>A0ABZ1JFQ7</accession>
<keyword evidence="4" id="KW-1185">Reference proteome</keyword>
<dbReference type="RefSeq" id="WP_328938006.1">
    <property type="nucleotide sequence ID" value="NZ_CP108133.1"/>
</dbReference>
<feature type="region of interest" description="Disordered" evidence="1">
    <location>
        <begin position="1"/>
        <end position="110"/>
    </location>
</feature>
<keyword evidence="2" id="KW-0472">Membrane</keyword>
<feature type="compositionally biased region" description="Low complexity" evidence="1">
    <location>
        <begin position="93"/>
        <end position="110"/>
    </location>
</feature>
<keyword evidence="2" id="KW-1133">Transmembrane helix</keyword>
<evidence type="ECO:0000256" key="1">
    <source>
        <dbReference type="SAM" id="MobiDB-lite"/>
    </source>
</evidence>
<reference evidence="3" key="1">
    <citation type="submission" date="2022-10" db="EMBL/GenBank/DDBJ databases">
        <title>The complete genomes of actinobacterial strains from the NBC collection.</title>
        <authorList>
            <person name="Joergensen T.S."/>
            <person name="Alvarez Arevalo M."/>
            <person name="Sterndorff E.B."/>
            <person name="Faurdal D."/>
            <person name="Vuksanovic O."/>
            <person name="Mourched A.-S."/>
            <person name="Charusanti P."/>
            <person name="Shaw S."/>
            <person name="Blin K."/>
            <person name="Weber T."/>
        </authorList>
    </citation>
    <scope>NUCLEOTIDE SEQUENCE</scope>
    <source>
        <strain evidence="3">NBC_00189</strain>
    </source>
</reference>
<sequence>MNDHPARPDATPPAETTGAPDPATAPESGPEAAPKAAPETGSEVAPAAGPEATAEAAPEAGPEAAPAPGLMAGAEAAPEPRPEVAPESRPEAAAEAGVAPEGGPDGVAVAAPRRRVRRGRVLAGVACGALLLGVVGGVAYTVVAVERADRDAGAPVWRFPKEGADVAVDGDKAGLAGLLVPYETDPNTDGFTRGPDIEEFGSDSEFSGRQATELRKESVRDLPRSQRLRLEKQIDKQHIQGMAMRSYVSPPDSLGYDGKVFTVDVVLSQMDKKAVRDIATFQSEFLNALEIFRKGPKIEGHKNAQCFLPPKDADEKLDLMVCSAYKGDVMVSATAYGAKPLDTKGVAVFLREQLDRIAEPGEAV</sequence>
<keyword evidence="2" id="KW-0812">Transmembrane</keyword>
<feature type="compositionally biased region" description="Low complexity" evidence="1">
    <location>
        <begin position="45"/>
        <end position="77"/>
    </location>
</feature>
<dbReference type="Proteomes" id="UP001432166">
    <property type="component" value="Chromosome"/>
</dbReference>
<evidence type="ECO:0000256" key="2">
    <source>
        <dbReference type="SAM" id="Phobius"/>
    </source>
</evidence>
<evidence type="ECO:0008006" key="5">
    <source>
        <dbReference type="Google" id="ProtNLM"/>
    </source>
</evidence>
<feature type="compositionally biased region" description="Basic and acidic residues" evidence="1">
    <location>
        <begin position="78"/>
        <end position="92"/>
    </location>
</feature>
<feature type="transmembrane region" description="Helical" evidence="2">
    <location>
        <begin position="121"/>
        <end position="143"/>
    </location>
</feature>
<dbReference type="EMBL" id="CP108133">
    <property type="protein sequence ID" value="WTP50449.1"/>
    <property type="molecule type" value="Genomic_DNA"/>
</dbReference>
<gene>
    <name evidence="3" type="ORF">OG288_20315</name>
</gene>
<evidence type="ECO:0000313" key="4">
    <source>
        <dbReference type="Proteomes" id="UP001432166"/>
    </source>
</evidence>
<protein>
    <recommendedName>
        <fullName evidence="5">Aromatic ring-opening dioxygenase LigA</fullName>
    </recommendedName>
</protein>
<name>A0ABZ1JFQ7_9ACTN</name>
<proteinExistence type="predicted"/>
<evidence type="ECO:0000313" key="3">
    <source>
        <dbReference type="EMBL" id="WTP50449.1"/>
    </source>
</evidence>